<gene>
    <name evidence="2" type="ORF">TWF506_003758</name>
</gene>
<keyword evidence="3" id="KW-1185">Reference proteome</keyword>
<dbReference type="Proteomes" id="UP001307849">
    <property type="component" value="Unassembled WGS sequence"/>
</dbReference>
<feature type="domain" description="F-box" evidence="1">
    <location>
        <begin position="4"/>
        <end position="49"/>
    </location>
</feature>
<sequence>MTTETNIFSLPNELQAQILSLLPWHDHFPASQVCPLWLSILRTEHFRRQRHYGNTPPDPTTGGFYVQYYIHEGFTYHGTAPRRRLDDDRSEEKLESHGLNEAGLLRIIIQRGRGGGDGGRATTKFEVLMPVVERIAGHTYKYDCKIYDIAKSGLLETDVMFFGLKDKEPGSFGLADYGGENLEAEYGEENNIERDTSPYWTINFKVKPWTPGSEYEAGFFVNPLKSSVSVPDVKVPPLRLRRDVWESKEATLKNFIEALKAHFEMVFFNNPGVTKCLLDVHLITKTGYMRMEKVFHVSVKVKKEGDGWGLGEWAKGFFWKGE</sequence>
<dbReference type="InterPro" id="IPR001810">
    <property type="entry name" value="F-box_dom"/>
</dbReference>
<dbReference type="Pfam" id="PF00646">
    <property type="entry name" value="F-box"/>
    <property type="match status" value="1"/>
</dbReference>
<dbReference type="PROSITE" id="PS50181">
    <property type="entry name" value="FBOX"/>
    <property type="match status" value="1"/>
</dbReference>
<dbReference type="InterPro" id="IPR036047">
    <property type="entry name" value="F-box-like_dom_sf"/>
</dbReference>
<reference evidence="2 3" key="1">
    <citation type="submission" date="2019-10" db="EMBL/GenBank/DDBJ databases">
        <authorList>
            <person name="Palmer J.M."/>
        </authorList>
    </citation>
    <scope>NUCLEOTIDE SEQUENCE [LARGE SCALE GENOMIC DNA]</scope>
    <source>
        <strain evidence="2 3">TWF506</strain>
    </source>
</reference>
<dbReference type="SUPFAM" id="SSF81383">
    <property type="entry name" value="F-box domain"/>
    <property type="match status" value="1"/>
</dbReference>
<proteinExistence type="predicted"/>
<comment type="caution">
    <text evidence="2">The sequence shown here is derived from an EMBL/GenBank/DDBJ whole genome shotgun (WGS) entry which is preliminary data.</text>
</comment>
<name>A0AAN8RQN7_9PEZI</name>
<organism evidence="2 3">
    <name type="scientific">Arthrobotrys conoides</name>
    <dbReference type="NCBI Taxonomy" id="74498"/>
    <lineage>
        <taxon>Eukaryota</taxon>
        <taxon>Fungi</taxon>
        <taxon>Dikarya</taxon>
        <taxon>Ascomycota</taxon>
        <taxon>Pezizomycotina</taxon>
        <taxon>Orbiliomycetes</taxon>
        <taxon>Orbiliales</taxon>
        <taxon>Orbiliaceae</taxon>
        <taxon>Arthrobotrys</taxon>
    </lineage>
</organism>
<evidence type="ECO:0000259" key="1">
    <source>
        <dbReference type="PROSITE" id="PS50181"/>
    </source>
</evidence>
<evidence type="ECO:0000313" key="3">
    <source>
        <dbReference type="Proteomes" id="UP001307849"/>
    </source>
</evidence>
<dbReference type="Gene3D" id="1.20.1280.50">
    <property type="match status" value="1"/>
</dbReference>
<dbReference type="EMBL" id="JAVHJM010000012">
    <property type="protein sequence ID" value="KAK6501002.1"/>
    <property type="molecule type" value="Genomic_DNA"/>
</dbReference>
<accession>A0AAN8RQN7</accession>
<evidence type="ECO:0000313" key="2">
    <source>
        <dbReference type="EMBL" id="KAK6501002.1"/>
    </source>
</evidence>
<dbReference type="SMART" id="SM00256">
    <property type="entry name" value="FBOX"/>
    <property type="match status" value="1"/>
</dbReference>
<protein>
    <recommendedName>
        <fullName evidence="1">F-box domain-containing protein</fullName>
    </recommendedName>
</protein>
<dbReference type="AlphaFoldDB" id="A0AAN8RQN7"/>